<protein>
    <submittedName>
        <fullName evidence="1">Uncharacterized protein</fullName>
    </submittedName>
</protein>
<evidence type="ECO:0000313" key="2">
    <source>
        <dbReference type="Proteomes" id="UP001638806"/>
    </source>
</evidence>
<reference evidence="1" key="1">
    <citation type="submission" date="2024-12" db="EMBL/GenBank/DDBJ databases">
        <title>Comparative genomics and development of molecular markers within Purpureocillium lilacinum and among Purpureocillium species.</title>
        <authorList>
            <person name="Yeh Z.-Y."/>
            <person name="Ni N.-T."/>
            <person name="Lo P.-H."/>
            <person name="Mushyakhwo K."/>
            <person name="Lin C.-F."/>
            <person name="Nai Y.-S."/>
        </authorList>
    </citation>
    <scope>NUCLEOTIDE SEQUENCE</scope>
    <source>
        <strain evidence="1">NCHU-NPUST-175</strain>
    </source>
</reference>
<keyword evidence="2" id="KW-1185">Reference proteome</keyword>
<dbReference type="Proteomes" id="UP001638806">
    <property type="component" value="Unassembled WGS sequence"/>
</dbReference>
<organism evidence="1 2">
    <name type="scientific">Purpureocillium lilacinum</name>
    <name type="common">Paecilomyces lilacinus</name>
    <dbReference type="NCBI Taxonomy" id="33203"/>
    <lineage>
        <taxon>Eukaryota</taxon>
        <taxon>Fungi</taxon>
        <taxon>Dikarya</taxon>
        <taxon>Ascomycota</taxon>
        <taxon>Pezizomycotina</taxon>
        <taxon>Sordariomycetes</taxon>
        <taxon>Hypocreomycetidae</taxon>
        <taxon>Hypocreales</taxon>
        <taxon>Ophiocordycipitaceae</taxon>
        <taxon>Purpureocillium</taxon>
    </lineage>
</organism>
<sequence length="93" mass="10057">MANPTGSRTTSRQSPRYNKPVGRVFNEGGRQQAHVLPQHIAMLPRSSRRRGGGIGCGAQRMTRAARDARRTRSCGACRQCKQKCAGVPHAGDA</sequence>
<gene>
    <name evidence="1" type="ORF">ACCO45_010011</name>
</gene>
<accession>A0ACC4DEB5</accession>
<evidence type="ECO:0000313" key="1">
    <source>
        <dbReference type="EMBL" id="KAL3954448.1"/>
    </source>
</evidence>
<name>A0ACC4DEB5_PURLI</name>
<dbReference type="EMBL" id="JBGNUJ010000010">
    <property type="protein sequence ID" value="KAL3954448.1"/>
    <property type="molecule type" value="Genomic_DNA"/>
</dbReference>
<comment type="caution">
    <text evidence="1">The sequence shown here is derived from an EMBL/GenBank/DDBJ whole genome shotgun (WGS) entry which is preliminary data.</text>
</comment>
<proteinExistence type="predicted"/>